<evidence type="ECO:0000256" key="3">
    <source>
        <dbReference type="ARBA" id="ARBA00022989"/>
    </source>
</evidence>
<dbReference type="GO" id="GO:0009403">
    <property type="term" value="P:toxin biosynthetic process"/>
    <property type="evidence" value="ECO:0007669"/>
    <property type="project" value="InterPro"/>
</dbReference>
<comment type="caution">
    <text evidence="6">The sequence shown here is derived from an EMBL/GenBank/DDBJ whole genome shotgun (WGS) entry which is preliminary data.</text>
</comment>
<accession>A0A6I0EYH0</accession>
<evidence type="ECO:0000256" key="1">
    <source>
        <dbReference type="ARBA" id="ARBA00004141"/>
    </source>
</evidence>
<organism evidence="6 7">
    <name type="scientific">Alkaliphilus pronyensis</name>
    <dbReference type="NCBI Taxonomy" id="1482732"/>
    <lineage>
        <taxon>Bacteria</taxon>
        <taxon>Bacillati</taxon>
        <taxon>Bacillota</taxon>
        <taxon>Clostridia</taxon>
        <taxon>Peptostreptococcales</taxon>
        <taxon>Natronincolaceae</taxon>
        <taxon>Alkaliphilus</taxon>
    </lineage>
</organism>
<dbReference type="PANTHER" id="PTHR37306:SF1">
    <property type="entry name" value="COLICIN V PRODUCTION PROTEIN"/>
    <property type="match status" value="1"/>
</dbReference>
<keyword evidence="2 5" id="KW-0812">Transmembrane</keyword>
<sequence>MSYIDAIIIATIVTSTAIGYKKGLIKTLLSLTSYMAAIVLSKLYYIKLSQWLKNNTNIFSGIEVFVYNNFEAMVSSWISTEYEAATTPIKIWDTIMINLLENTNIEAYALQATEAVKNQVITAITTFFLNIIAMLLIFIVVRVSIIFIGRLLDLAFDLPPLRPINKIGGIMVGLIRGLIIAFLFLFIIVPLVMRNPTGTIAYGIEESLIINKFYNNWFDFLLKWILSL</sequence>
<evidence type="ECO:0000256" key="2">
    <source>
        <dbReference type="ARBA" id="ARBA00022692"/>
    </source>
</evidence>
<keyword evidence="7" id="KW-1185">Reference proteome</keyword>
<evidence type="ECO:0000313" key="7">
    <source>
        <dbReference type="Proteomes" id="UP000432715"/>
    </source>
</evidence>
<name>A0A6I0EYH0_9FIRM</name>
<dbReference type="OrthoDB" id="1954570at2"/>
<reference evidence="6 7" key="1">
    <citation type="submission" date="2019-10" db="EMBL/GenBank/DDBJ databases">
        <title>Alkaliphilus serpentinus sp. nov. and Alkaliphilus pronyensis sp. nov., two novel anaerobic alkaliphilic species isolated from the serpentinized-hosted hydrothermal field of the Prony Bay (New Caledonia).</title>
        <authorList>
            <person name="Postec A."/>
        </authorList>
    </citation>
    <scope>NUCLEOTIDE SEQUENCE [LARGE SCALE GENOMIC DNA]</scope>
    <source>
        <strain evidence="6 7">LacV</strain>
    </source>
</reference>
<dbReference type="AlphaFoldDB" id="A0A6I0EYH0"/>
<dbReference type="EMBL" id="WBZC01000069">
    <property type="protein sequence ID" value="KAB3530295.1"/>
    <property type="molecule type" value="Genomic_DNA"/>
</dbReference>
<dbReference type="InterPro" id="IPR003825">
    <property type="entry name" value="Colicin-V_CvpA"/>
</dbReference>
<dbReference type="Pfam" id="PF02674">
    <property type="entry name" value="Colicin_V"/>
    <property type="match status" value="2"/>
</dbReference>
<evidence type="ECO:0000256" key="5">
    <source>
        <dbReference type="SAM" id="Phobius"/>
    </source>
</evidence>
<feature type="transmembrane region" description="Helical" evidence="5">
    <location>
        <begin position="169"/>
        <end position="192"/>
    </location>
</feature>
<feature type="transmembrane region" description="Helical" evidence="5">
    <location>
        <begin position="27"/>
        <end position="45"/>
    </location>
</feature>
<dbReference type="Proteomes" id="UP000432715">
    <property type="component" value="Unassembled WGS sequence"/>
</dbReference>
<comment type="subcellular location">
    <subcellularLocation>
        <location evidence="1">Membrane</location>
        <topology evidence="1">Multi-pass membrane protein</topology>
    </subcellularLocation>
</comment>
<feature type="transmembrane region" description="Helical" evidence="5">
    <location>
        <begin position="127"/>
        <end position="149"/>
    </location>
</feature>
<evidence type="ECO:0000313" key="6">
    <source>
        <dbReference type="EMBL" id="KAB3530295.1"/>
    </source>
</evidence>
<proteinExistence type="predicted"/>
<protein>
    <submittedName>
        <fullName evidence="6">CvpA family protein</fullName>
    </submittedName>
</protein>
<dbReference type="RefSeq" id="WP_151862236.1">
    <property type="nucleotide sequence ID" value="NZ_WBZC01000069.1"/>
</dbReference>
<evidence type="ECO:0000256" key="4">
    <source>
        <dbReference type="ARBA" id="ARBA00023136"/>
    </source>
</evidence>
<dbReference type="PANTHER" id="PTHR37306">
    <property type="entry name" value="COLICIN V PRODUCTION PROTEIN"/>
    <property type="match status" value="1"/>
</dbReference>
<gene>
    <name evidence="6" type="ORF">F8154_13970</name>
</gene>
<keyword evidence="4 5" id="KW-0472">Membrane</keyword>
<keyword evidence="3 5" id="KW-1133">Transmembrane helix</keyword>
<dbReference type="GO" id="GO:0016020">
    <property type="term" value="C:membrane"/>
    <property type="evidence" value="ECO:0007669"/>
    <property type="project" value="UniProtKB-SubCell"/>
</dbReference>